<feature type="transmembrane region" description="Helical" evidence="7">
    <location>
        <begin position="184"/>
        <end position="208"/>
    </location>
</feature>
<feature type="transmembrane region" description="Helical" evidence="7">
    <location>
        <begin position="29"/>
        <end position="52"/>
    </location>
</feature>
<name>A0A356LFN2_9BURK</name>
<evidence type="ECO:0000313" key="9">
    <source>
        <dbReference type="EMBL" id="HBP29734.1"/>
    </source>
</evidence>
<dbReference type="Proteomes" id="UP000264036">
    <property type="component" value="Unassembled WGS sequence"/>
</dbReference>
<dbReference type="SUPFAM" id="SSF103473">
    <property type="entry name" value="MFS general substrate transporter"/>
    <property type="match status" value="1"/>
</dbReference>
<evidence type="ECO:0000259" key="8">
    <source>
        <dbReference type="PROSITE" id="PS50850"/>
    </source>
</evidence>
<dbReference type="CDD" id="cd17472">
    <property type="entry name" value="MFS_YajR_like"/>
    <property type="match status" value="1"/>
</dbReference>
<dbReference type="PROSITE" id="PS50850">
    <property type="entry name" value="MFS"/>
    <property type="match status" value="1"/>
</dbReference>
<dbReference type="AlphaFoldDB" id="A0A356LFN2"/>
<sequence>MNSAAPSQPAQADAAKPAKLKLTSTERRASTTLALLFAVRMLGLFLLTPVFADAAKSLTGGSNAALVGAAIGAYGLTQAILQIPLGMASDRFGRRPVIIGGMVLFIIGGIVCALSDSVTGVVIGRSIQGLGAISAAITAWVADATRPEVRTRAMAMVGGSIGISFALALVLAPLLVEYGGLSGLFWVISLLGFVSLLLATFIVPVAPLQIPAIQSRPRDVLKNGDLLRLNFGVFCLHCILMSIFVVAPPLLIGLGGFTTGTLWKVYLPVILASFVAMVPVVFYTETRHVHKQSLEWSVAGLAIVMAIMAFATHSFAAIVVLFVGYFVAFNILEALQPSLVSRVAPAEHKGLALGFYNMSQALGVAAGGAVGGLLARYTGVPTVFLMGAILAAVWFFTARSFKSPT</sequence>
<evidence type="ECO:0000256" key="5">
    <source>
        <dbReference type="ARBA" id="ARBA00022989"/>
    </source>
</evidence>
<dbReference type="InterPro" id="IPR050171">
    <property type="entry name" value="MFS_Transporters"/>
</dbReference>
<feature type="transmembrane region" description="Helical" evidence="7">
    <location>
        <begin position="263"/>
        <end position="282"/>
    </location>
</feature>
<evidence type="ECO:0000256" key="1">
    <source>
        <dbReference type="ARBA" id="ARBA00004651"/>
    </source>
</evidence>
<feature type="transmembrane region" description="Helical" evidence="7">
    <location>
        <begin position="97"/>
        <end position="116"/>
    </location>
</feature>
<dbReference type="InterPro" id="IPR011701">
    <property type="entry name" value="MFS"/>
</dbReference>
<keyword evidence="4 7" id="KW-0812">Transmembrane</keyword>
<keyword evidence="6 7" id="KW-0472">Membrane</keyword>
<comment type="subcellular location">
    <subcellularLocation>
        <location evidence="1">Cell membrane</location>
        <topology evidence="1">Multi-pass membrane protein</topology>
    </subcellularLocation>
</comment>
<comment type="caution">
    <text evidence="9">The sequence shown here is derived from an EMBL/GenBank/DDBJ whole genome shotgun (WGS) entry which is preliminary data.</text>
</comment>
<dbReference type="InterPro" id="IPR036259">
    <property type="entry name" value="MFS_trans_sf"/>
</dbReference>
<proteinExistence type="predicted"/>
<accession>A0A356LFN2</accession>
<dbReference type="EMBL" id="DOEK01000027">
    <property type="protein sequence ID" value="HBP29734.1"/>
    <property type="molecule type" value="Genomic_DNA"/>
</dbReference>
<feature type="transmembrane region" description="Helical" evidence="7">
    <location>
        <begin position="153"/>
        <end position="172"/>
    </location>
</feature>
<evidence type="ECO:0000256" key="4">
    <source>
        <dbReference type="ARBA" id="ARBA00022692"/>
    </source>
</evidence>
<dbReference type="GO" id="GO:0022857">
    <property type="term" value="F:transmembrane transporter activity"/>
    <property type="evidence" value="ECO:0007669"/>
    <property type="project" value="InterPro"/>
</dbReference>
<dbReference type="Gene3D" id="1.20.1250.20">
    <property type="entry name" value="MFS general substrate transporter like domains"/>
    <property type="match status" value="1"/>
</dbReference>
<feature type="transmembrane region" description="Helical" evidence="7">
    <location>
        <begin position="64"/>
        <end position="85"/>
    </location>
</feature>
<feature type="transmembrane region" description="Helical" evidence="7">
    <location>
        <begin position="317"/>
        <end position="335"/>
    </location>
</feature>
<feature type="transmembrane region" description="Helical" evidence="7">
    <location>
        <begin position="229"/>
        <end position="251"/>
    </location>
</feature>
<feature type="transmembrane region" description="Helical" evidence="7">
    <location>
        <begin position="383"/>
        <end position="401"/>
    </location>
</feature>
<dbReference type="PANTHER" id="PTHR23517:SF2">
    <property type="entry name" value="MULTIDRUG RESISTANCE PROTEIN MDTH"/>
    <property type="match status" value="1"/>
</dbReference>
<reference evidence="9 10" key="1">
    <citation type="journal article" date="2018" name="Nat. Biotechnol.">
        <title>A standardized bacterial taxonomy based on genome phylogeny substantially revises the tree of life.</title>
        <authorList>
            <person name="Parks D.H."/>
            <person name="Chuvochina M."/>
            <person name="Waite D.W."/>
            <person name="Rinke C."/>
            <person name="Skarshewski A."/>
            <person name="Chaumeil P.A."/>
            <person name="Hugenholtz P."/>
        </authorList>
    </citation>
    <scope>NUCLEOTIDE SEQUENCE [LARGE SCALE GENOMIC DNA]</scope>
    <source>
        <strain evidence="9">UBA10707</strain>
    </source>
</reference>
<dbReference type="InterPro" id="IPR005829">
    <property type="entry name" value="Sugar_transporter_CS"/>
</dbReference>
<dbReference type="GO" id="GO:0005886">
    <property type="term" value="C:plasma membrane"/>
    <property type="evidence" value="ECO:0007669"/>
    <property type="project" value="UniProtKB-SubCell"/>
</dbReference>
<keyword evidence="2" id="KW-0813">Transport</keyword>
<evidence type="ECO:0000256" key="6">
    <source>
        <dbReference type="ARBA" id="ARBA00023136"/>
    </source>
</evidence>
<protein>
    <submittedName>
        <fullName evidence="9">MFS transporter</fullName>
    </submittedName>
</protein>
<dbReference type="PROSITE" id="PS00216">
    <property type="entry name" value="SUGAR_TRANSPORT_1"/>
    <property type="match status" value="1"/>
</dbReference>
<organism evidence="9 10">
    <name type="scientific">Advenella kashmirensis</name>
    <dbReference type="NCBI Taxonomy" id="310575"/>
    <lineage>
        <taxon>Bacteria</taxon>
        <taxon>Pseudomonadati</taxon>
        <taxon>Pseudomonadota</taxon>
        <taxon>Betaproteobacteria</taxon>
        <taxon>Burkholderiales</taxon>
        <taxon>Alcaligenaceae</taxon>
    </lineage>
</organism>
<dbReference type="Pfam" id="PF07690">
    <property type="entry name" value="MFS_1"/>
    <property type="match status" value="1"/>
</dbReference>
<dbReference type="InterPro" id="IPR020846">
    <property type="entry name" value="MFS_dom"/>
</dbReference>
<evidence type="ECO:0000256" key="3">
    <source>
        <dbReference type="ARBA" id="ARBA00022475"/>
    </source>
</evidence>
<dbReference type="PANTHER" id="PTHR23517">
    <property type="entry name" value="RESISTANCE PROTEIN MDTM, PUTATIVE-RELATED-RELATED"/>
    <property type="match status" value="1"/>
</dbReference>
<keyword evidence="3" id="KW-1003">Cell membrane</keyword>
<gene>
    <name evidence="9" type="ORF">DD666_09995</name>
</gene>
<evidence type="ECO:0000313" key="10">
    <source>
        <dbReference type="Proteomes" id="UP000264036"/>
    </source>
</evidence>
<feature type="domain" description="Major facilitator superfamily (MFS) profile" evidence="8">
    <location>
        <begin position="29"/>
        <end position="405"/>
    </location>
</feature>
<evidence type="ECO:0000256" key="7">
    <source>
        <dbReference type="SAM" id="Phobius"/>
    </source>
</evidence>
<keyword evidence="5 7" id="KW-1133">Transmembrane helix</keyword>
<evidence type="ECO:0000256" key="2">
    <source>
        <dbReference type="ARBA" id="ARBA00022448"/>
    </source>
</evidence>
<feature type="transmembrane region" description="Helical" evidence="7">
    <location>
        <begin position="122"/>
        <end position="141"/>
    </location>
</feature>